<dbReference type="SUPFAM" id="SSF46689">
    <property type="entry name" value="Homeodomain-like"/>
    <property type="match status" value="1"/>
</dbReference>
<name>A0A1I4R1V3_9BACT</name>
<keyword evidence="2" id="KW-0805">Transcription regulation</keyword>
<dbReference type="RefSeq" id="WP_093393020.1">
    <property type="nucleotide sequence ID" value="NZ_FOUU01000001.1"/>
</dbReference>
<gene>
    <name evidence="7" type="ORF">SAMN05660836_00352</name>
</gene>
<accession>A0A1I4R1V3</accession>
<dbReference type="Pfam" id="PF17932">
    <property type="entry name" value="TetR_C_24"/>
    <property type="match status" value="1"/>
</dbReference>
<keyword evidence="4" id="KW-0804">Transcription</keyword>
<evidence type="ECO:0000256" key="4">
    <source>
        <dbReference type="ARBA" id="ARBA00023163"/>
    </source>
</evidence>
<dbReference type="STRING" id="39841.SAMN05660836_00352"/>
<evidence type="ECO:0000313" key="8">
    <source>
        <dbReference type="Proteomes" id="UP000199611"/>
    </source>
</evidence>
<dbReference type="PANTHER" id="PTHR30055">
    <property type="entry name" value="HTH-TYPE TRANSCRIPTIONAL REGULATOR RUTR"/>
    <property type="match status" value="1"/>
</dbReference>
<dbReference type="SUPFAM" id="SSF48498">
    <property type="entry name" value="Tetracyclin repressor-like, C-terminal domain"/>
    <property type="match status" value="1"/>
</dbReference>
<dbReference type="EMBL" id="FOUU01000001">
    <property type="protein sequence ID" value="SFM46302.1"/>
    <property type="molecule type" value="Genomic_DNA"/>
</dbReference>
<sequence length="199" mass="22484">MKNTAGSTRDRLFAEATRLFREKGYCATSMSDIASAAGIQKASIYYYIKSKQELLVEIARACMNMLIAEAERVAYSNMSPTEKLKALMTAHIRLVVDHLDIFTVSLREVNPVNMGEYWPEAVGLRDRYESIIRGIIRTGRELGEFKNLDEKLTGFAMLGMVNWLIRWVKPEGEKSADEIASVMTEIFFNGLRADKSLQG</sequence>
<dbReference type="Proteomes" id="UP000199611">
    <property type="component" value="Unassembled WGS sequence"/>
</dbReference>
<dbReference type="Gene3D" id="1.10.357.10">
    <property type="entry name" value="Tetracycline Repressor, domain 2"/>
    <property type="match status" value="1"/>
</dbReference>
<keyword evidence="8" id="KW-1185">Reference proteome</keyword>
<keyword evidence="1" id="KW-0678">Repressor</keyword>
<dbReference type="PROSITE" id="PS50977">
    <property type="entry name" value="HTH_TETR_2"/>
    <property type="match status" value="1"/>
</dbReference>
<dbReference type="OrthoDB" id="9814200at2"/>
<dbReference type="Pfam" id="PF00440">
    <property type="entry name" value="TetR_N"/>
    <property type="match status" value="1"/>
</dbReference>
<feature type="DNA-binding region" description="H-T-H motif" evidence="5">
    <location>
        <begin position="29"/>
        <end position="48"/>
    </location>
</feature>
<dbReference type="Gene3D" id="1.10.10.60">
    <property type="entry name" value="Homeodomain-like"/>
    <property type="match status" value="1"/>
</dbReference>
<evidence type="ECO:0000256" key="3">
    <source>
        <dbReference type="ARBA" id="ARBA00023125"/>
    </source>
</evidence>
<evidence type="ECO:0000256" key="2">
    <source>
        <dbReference type="ARBA" id="ARBA00023015"/>
    </source>
</evidence>
<dbReference type="InterPro" id="IPR041490">
    <property type="entry name" value="KstR2_TetR_C"/>
</dbReference>
<dbReference type="InterPro" id="IPR009057">
    <property type="entry name" value="Homeodomain-like_sf"/>
</dbReference>
<protein>
    <submittedName>
        <fullName evidence="7">Transcriptional regulator, TetR family</fullName>
    </submittedName>
</protein>
<evidence type="ECO:0000256" key="5">
    <source>
        <dbReference type="PROSITE-ProRule" id="PRU00335"/>
    </source>
</evidence>
<evidence type="ECO:0000256" key="1">
    <source>
        <dbReference type="ARBA" id="ARBA00022491"/>
    </source>
</evidence>
<dbReference type="GO" id="GO:0003700">
    <property type="term" value="F:DNA-binding transcription factor activity"/>
    <property type="evidence" value="ECO:0007669"/>
    <property type="project" value="TreeGrafter"/>
</dbReference>
<proteinExistence type="predicted"/>
<dbReference type="PANTHER" id="PTHR30055:SF175">
    <property type="entry name" value="HTH-TYPE TRANSCRIPTIONAL REPRESSOR KSTR2"/>
    <property type="match status" value="1"/>
</dbReference>
<feature type="domain" description="HTH tetR-type" evidence="6">
    <location>
        <begin position="6"/>
        <end position="66"/>
    </location>
</feature>
<dbReference type="InterPro" id="IPR050109">
    <property type="entry name" value="HTH-type_TetR-like_transc_reg"/>
</dbReference>
<keyword evidence="3 5" id="KW-0238">DNA-binding</keyword>
<dbReference type="AlphaFoldDB" id="A0A1I4R1V3"/>
<dbReference type="InterPro" id="IPR036271">
    <property type="entry name" value="Tet_transcr_reg_TetR-rel_C_sf"/>
</dbReference>
<dbReference type="GO" id="GO:0000976">
    <property type="term" value="F:transcription cis-regulatory region binding"/>
    <property type="evidence" value="ECO:0007669"/>
    <property type="project" value="TreeGrafter"/>
</dbReference>
<organism evidence="7 8">
    <name type="scientific">Thermodesulforhabdus norvegica</name>
    <dbReference type="NCBI Taxonomy" id="39841"/>
    <lineage>
        <taxon>Bacteria</taxon>
        <taxon>Pseudomonadati</taxon>
        <taxon>Thermodesulfobacteriota</taxon>
        <taxon>Syntrophobacteria</taxon>
        <taxon>Syntrophobacterales</taxon>
        <taxon>Thermodesulforhabdaceae</taxon>
        <taxon>Thermodesulforhabdus</taxon>
    </lineage>
</organism>
<dbReference type="InterPro" id="IPR001647">
    <property type="entry name" value="HTH_TetR"/>
</dbReference>
<reference evidence="7 8" key="1">
    <citation type="submission" date="2016-10" db="EMBL/GenBank/DDBJ databases">
        <authorList>
            <person name="de Groot N.N."/>
        </authorList>
    </citation>
    <scope>NUCLEOTIDE SEQUENCE [LARGE SCALE GENOMIC DNA]</scope>
    <source>
        <strain evidence="7 8">DSM 9990</strain>
    </source>
</reference>
<evidence type="ECO:0000313" key="7">
    <source>
        <dbReference type="EMBL" id="SFM46302.1"/>
    </source>
</evidence>
<evidence type="ECO:0000259" key="6">
    <source>
        <dbReference type="PROSITE" id="PS50977"/>
    </source>
</evidence>
<dbReference type="PRINTS" id="PR00455">
    <property type="entry name" value="HTHTETR"/>
</dbReference>